<evidence type="ECO:0000313" key="2">
    <source>
        <dbReference type="Proteomes" id="UP000006727"/>
    </source>
</evidence>
<sequence length="125" mass="13881">MSLGLWRHAVDACHGPLACNEANPLMSLYASAMPFLDCPLSKYTLVMLAVSFDTVDFILLWDSPRINCILSEGLQVSSKLRATGKCLRFRSTLYWCWSSVHLCHAHLLIIACAGSRLYIGFSIQG</sequence>
<dbReference type="Proteomes" id="UP000006727">
    <property type="component" value="Chromosome 6"/>
</dbReference>
<name>A0A7I3ZT63_PHYPA</name>
<accession>A0A7I3ZT63</accession>
<dbReference type="InParanoid" id="A0A7I3ZT63"/>
<reference evidence="1" key="3">
    <citation type="submission" date="2020-12" db="UniProtKB">
        <authorList>
            <consortium name="EnsemblPlants"/>
        </authorList>
    </citation>
    <scope>IDENTIFICATION</scope>
</reference>
<protein>
    <submittedName>
        <fullName evidence="1">Uncharacterized protein</fullName>
    </submittedName>
</protein>
<proteinExistence type="predicted"/>
<dbReference type="Gramene" id="Pp3c6_2950V3.2">
    <property type="protein sequence ID" value="PAC:32976082.CDS.1"/>
    <property type="gene ID" value="Pp3c6_2950"/>
</dbReference>
<reference evidence="1 2" key="1">
    <citation type="journal article" date="2008" name="Science">
        <title>The Physcomitrella genome reveals evolutionary insights into the conquest of land by plants.</title>
        <authorList>
            <person name="Rensing S."/>
            <person name="Lang D."/>
            <person name="Zimmer A."/>
            <person name="Terry A."/>
            <person name="Salamov A."/>
            <person name="Shapiro H."/>
            <person name="Nishiyama T."/>
            <person name="Perroud P.-F."/>
            <person name="Lindquist E."/>
            <person name="Kamisugi Y."/>
            <person name="Tanahashi T."/>
            <person name="Sakakibara K."/>
            <person name="Fujita T."/>
            <person name="Oishi K."/>
            <person name="Shin-I T."/>
            <person name="Kuroki Y."/>
            <person name="Toyoda A."/>
            <person name="Suzuki Y."/>
            <person name="Hashimoto A."/>
            <person name="Yamaguchi K."/>
            <person name="Sugano A."/>
            <person name="Kohara Y."/>
            <person name="Fujiyama A."/>
            <person name="Anterola A."/>
            <person name="Aoki S."/>
            <person name="Ashton N."/>
            <person name="Barbazuk W.B."/>
            <person name="Barker E."/>
            <person name="Bennetzen J."/>
            <person name="Bezanilla M."/>
            <person name="Blankenship R."/>
            <person name="Cho S.H."/>
            <person name="Dutcher S."/>
            <person name="Estelle M."/>
            <person name="Fawcett J.A."/>
            <person name="Gundlach H."/>
            <person name="Hanada K."/>
            <person name="Heyl A."/>
            <person name="Hicks K.A."/>
            <person name="Hugh J."/>
            <person name="Lohr M."/>
            <person name="Mayer K."/>
            <person name="Melkozernov A."/>
            <person name="Murata T."/>
            <person name="Nelson D."/>
            <person name="Pils B."/>
            <person name="Prigge M."/>
            <person name="Reiss B."/>
            <person name="Renner T."/>
            <person name="Rombauts S."/>
            <person name="Rushton P."/>
            <person name="Sanderfoot A."/>
            <person name="Schween G."/>
            <person name="Shiu S.-H."/>
            <person name="Stueber K."/>
            <person name="Theodoulou F.L."/>
            <person name="Tu H."/>
            <person name="Van de Peer Y."/>
            <person name="Verrier P.J."/>
            <person name="Waters E."/>
            <person name="Wood A."/>
            <person name="Yang L."/>
            <person name="Cove D."/>
            <person name="Cuming A."/>
            <person name="Hasebe M."/>
            <person name="Lucas S."/>
            <person name="Mishler D.B."/>
            <person name="Reski R."/>
            <person name="Grigoriev I."/>
            <person name="Quatrano R.S."/>
            <person name="Boore J.L."/>
        </authorList>
    </citation>
    <scope>NUCLEOTIDE SEQUENCE [LARGE SCALE GENOMIC DNA]</scope>
    <source>
        <strain evidence="1 2">cv. Gransden 2004</strain>
    </source>
</reference>
<dbReference type="EnsemblPlants" id="Pp3c6_2950V3.2">
    <property type="protein sequence ID" value="PAC:32976082.CDS.1"/>
    <property type="gene ID" value="Pp3c6_2950"/>
</dbReference>
<evidence type="ECO:0000313" key="1">
    <source>
        <dbReference type="EnsemblPlants" id="PAC:32976082.CDS.1"/>
    </source>
</evidence>
<dbReference type="EMBL" id="ABEU02000006">
    <property type="status" value="NOT_ANNOTATED_CDS"/>
    <property type="molecule type" value="Genomic_DNA"/>
</dbReference>
<dbReference type="Gramene" id="Pp3c6_2950V3.1">
    <property type="protein sequence ID" value="PAC:32976081.CDS.1"/>
    <property type="gene ID" value="Pp3c6_2950"/>
</dbReference>
<keyword evidence="2" id="KW-1185">Reference proteome</keyword>
<reference evidence="1 2" key="2">
    <citation type="journal article" date="2018" name="Plant J.">
        <title>The Physcomitrella patens chromosome-scale assembly reveals moss genome structure and evolution.</title>
        <authorList>
            <person name="Lang D."/>
            <person name="Ullrich K.K."/>
            <person name="Murat F."/>
            <person name="Fuchs J."/>
            <person name="Jenkins J."/>
            <person name="Haas F.B."/>
            <person name="Piednoel M."/>
            <person name="Gundlach H."/>
            <person name="Van Bel M."/>
            <person name="Meyberg R."/>
            <person name="Vives C."/>
            <person name="Morata J."/>
            <person name="Symeonidi A."/>
            <person name="Hiss M."/>
            <person name="Muchero W."/>
            <person name="Kamisugi Y."/>
            <person name="Saleh O."/>
            <person name="Blanc G."/>
            <person name="Decker E.L."/>
            <person name="van Gessel N."/>
            <person name="Grimwood J."/>
            <person name="Hayes R.D."/>
            <person name="Graham S.W."/>
            <person name="Gunter L.E."/>
            <person name="McDaniel S.F."/>
            <person name="Hoernstein S.N.W."/>
            <person name="Larsson A."/>
            <person name="Li F.W."/>
            <person name="Perroud P.F."/>
            <person name="Phillips J."/>
            <person name="Ranjan P."/>
            <person name="Rokshar D.S."/>
            <person name="Rothfels C.J."/>
            <person name="Schneider L."/>
            <person name="Shu S."/>
            <person name="Stevenson D.W."/>
            <person name="Thummler F."/>
            <person name="Tillich M."/>
            <person name="Villarreal Aguilar J.C."/>
            <person name="Widiez T."/>
            <person name="Wong G.K."/>
            <person name="Wymore A."/>
            <person name="Zhang Y."/>
            <person name="Zimmer A.D."/>
            <person name="Quatrano R.S."/>
            <person name="Mayer K.F.X."/>
            <person name="Goodstein D."/>
            <person name="Casacuberta J.M."/>
            <person name="Vandepoele K."/>
            <person name="Reski R."/>
            <person name="Cuming A.C."/>
            <person name="Tuskan G.A."/>
            <person name="Maumus F."/>
            <person name="Salse J."/>
            <person name="Schmutz J."/>
            <person name="Rensing S.A."/>
        </authorList>
    </citation>
    <scope>NUCLEOTIDE SEQUENCE [LARGE SCALE GENOMIC DNA]</scope>
    <source>
        <strain evidence="1 2">cv. Gransden 2004</strain>
    </source>
</reference>
<dbReference type="EnsemblPlants" id="Pp3c6_2950V3.1">
    <property type="protein sequence ID" value="PAC:32976081.CDS.1"/>
    <property type="gene ID" value="Pp3c6_2950"/>
</dbReference>
<organism evidence="1 2">
    <name type="scientific">Physcomitrium patens</name>
    <name type="common">Spreading-leaved earth moss</name>
    <name type="synonym">Physcomitrella patens</name>
    <dbReference type="NCBI Taxonomy" id="3218"/>
    <lineage>
        <taxon>Eukaryota</taxon>
        <taxon>Viridiplantae</taxon>
        <taxon>Streptophyta</taxon>
        <taxon>Embryophyta</taxon>
        <taxon>Bryophyta</taxon>
        <taxon>Bryophytina</taxon>
        <taxon>Bryopsida</taxon>
        <taxon>Funariidae</taxon>
        <taxon>Funariales</taxon>
        <taxon>Funariaceae</taxon>
        <taxon>Physcomitrium</taxon>
    </lineage>
</organism>
<dbReference type="AlphaFoldDB" id="A0A7I3ZT63"/>